<feature type="transmembrane region" description="Helical" evidence="1">
    <location>
        <begin position="959"/>
        <end position="980"/>
    </location>
</feature>
<evidence type="ECO:0000313" key="3">
    <source>
        <dbReference type="Proteomes" id="UP000824890"/>
    </source>
</evidence>
<keyword evidence="1" id="KW-0812">Transmembrane</keyword>
<evidence type="ECO:0000313" key="2">
    <source>
        <dbReference type="EMBL" id="KAH0924126.1"/>
    </source>
</evidence>
<keyword evidence="1" id="KW-1133">Transmembrane helix</keyword>
<dbReference type="Proteomes" id="UP000824890">
    <property type="component" value="Unassembled WGS sequence"/>
</dbReference>
<comment type="caution">
    <text evidence="2">The sequence shown here is derived from an EMBL/GenBank/DDBJ whole genome shotgun (WGS) entry which is preliminary data.</text>
</comment>
<dbReference type="InterPro" id="IPR002838">
    <property type="entry name" value="AIM24"/>
</dbReference>
<protein>
    <recommendedName>
        <fullName evidence="4">Altered inheritance of mitochondria protein 24, mitochondrial</fullName>
    </recommendedName>
</protein>
<evidence type="ECO:0000256" key="1">
    <source>
        <dbReference type="SAM" id="Phobius"/>
    </source>
</evidence>
<feature type="transmembrane region" description="Helical" evidence="1">
    <location>
        <begin position="919"/>
        <end position="938"/>
    </location>
</feature>
<dbReference type="EMBL" id="JAGKQM010000006">
    <property type="protein sequence ID" value="KAH0924126.1"/>
    <property type="molecule type" value="Genomic_DNA"/>
</dbReference>
<dbReference type="PANTHER" id="PTHR31801">
    <property type="entry name" value="ALTERED INHERITANCE OF MITOCHONDRIA PROTEIN 24, MITOCHONDRIAL"/>
    <property type="match status" value="1"/>
</dbReference>
<dbReference type="InterPro" id="IPR036983">
    <property type="entry name" value="AIM24_sf"/>
</dbReference>
<dbReference type="SUPFAM" id="SSF51219">
    <property type="entry name" value="TRAP-like"/>
    <property type="match status" value="1"/>
</dbReference>
<proteinExistence type="predicted"/>
<dbReference type="InterPro" id="IPR016031">
    <property type="entry name" value="Trp_RNA-bd_attenuator-like_dom"/>
</dbReference>
<organism evidence="2 3">
    <name type="scientific">Brassica napus</name>
    <name type="common">Rape</name>
    <dbReference type="NCBI Taxonomy" id="3708"/>
    <lineage>
        <taxon>Eukaryota</taxon>
        <taxon>Viridiplantae</taxon>
        <taxon>Streptophyta</taxon>
        <taxon>Embryophyta</taxon>
        <taxon>Tracheophyta</taxon>
        <taxon>Spermatophyta</taxon>
        <taxon>Magnoliopsida</taxon>
        <taxon>eudicotyledons</taxon>
        <taxon>Gunneridae</taxon>
        <taxon>Pentapetalae</taxon>
        <taxon>rosids</taxon>
        <taxon>malvids</taxon>
        <taxon>Brassicales</taxon>
        <taxon>Brassicaceae</taxon>
        <taxon>Brassiceae</taxon>
        <taxon>Brassica</taxon>
    </lineage>
</organism>
<accession>A0ABQ8D6V4</accession>
<sequence>MLPHSYTVDSLSLSQDLASTILAASTPSAISAACSSVESFLHSHTPDQCRHFFSITFPSLICKIFGFGDATAPSPAQSSSPPNGWIDVITAGNDSDLSGRVFSLLSPSGILMSSIFAVDKLSLVKYVFPTERLPEYARFMLSSEKDRTALSNLCPFLKGKIEEGASCEVRVNVFEYYMFWLSYYPVCRGNNESSSMNMIPIPKKKMSRLESWTRIKGFPGSSKRDSDQKVECNLYVKILYSYLKAFVPVFYLNAHQPYRSSLLQYGNGFDGSLMARAEFLVSLFVHYWIVENDFSPFPVVTAKSFGVAPPPTCGLEEVVKLLVKYLNLSWVTCGVGSENYIEHGESPRWKTPTSRSSSHVANLSLRPLTSWNSHLQRPLYRYILRSFLFCPIGSSIKNASQVFSIWVAYLEPWMISLDDFSDLEAALNGSIKDAKKEESYESRGCGYTSLWQSYVISNYLYYSSLVMHFIGFAHKFLHTDPETITQMVLKVMSILTSSKDLLVLMKNIDKAFHSKQTGPGNSTVNELSRFVPSIREQLKDWEDGLCESNADGSFLHENWNKDLKLFNDCEDGGQQLLQMDHPQKNRDELFKPRGARNQMASSVKYKGDWMTRPVSEDEVAWMAKLLINISIWLNERLALNQPVTNNDKKENSESVSYVDVSEVDARNVTGAGDAGRMILRGVVMVCSSVLQLMRKYGVRVNLRSQQDTITPFQILGGEAQVVQPLIVPKQIMLKSEEKVLVLPCSMCYMSGSVEMENTYTPEQEVGVLQWILGKSVSSVVLRNTGPNDGFVGIAAPYLARILPIDLAMFGGEILCQPDAFLCSINDVKVVNSVDQTARNIVVAGSEVVVVGISGTALIWTRSCFHPSLAGGSVVQKVLEVGEVLNIDVSCIAALTPSIDVQIKYNNAPLRRAVFGGDNVVMATLTGPGIVFIQSLPFHRLSQRIARSVTSPNMRENPRLLIQIALFAFLAYVVILSSLILTDV</sequence>
<dbReference type="Pfam" id="PF01987">
    <property type="entry name" value="AIM24"/>
    <property type="match status" value="1"/>
</dbReference>
<name>A0ABQ8D6V4_BRANA</name>
<gene>
    <name evidence="2" type="ORF">HID58_024144</name>
</gene>
<dbReference type="Gene3D" id="3.60.160.10">
    <property type="entry name" value="Mitochondrial biogenesis AIM24"/>
    <property type="match status" value="1"/>
</dbReference>
<keyword evidence="1" id="KW-0472">Membrane</keyword>
<reference evidence="2 3" key="1">
    <citation type="submission" date="2021-05" db="EMBL/GenBank/DDBJ databases">
        <title>Genome Assembly of Synthetic Allotetraploid Brassica napus Reveals Homoeologous Exchanges between Subgenomes.</title>
        <authorList>
            <person name="Davis J.T."/>
        </authorList>
    </citation>
    <scope>NUCLEOTIDE SEQUENCE [LARGE SCALE GENOMIC DNA]</scope>
    <source>
        <strain evidence="3">cv. Da-Ae</strain>
        <tissue evidence="2">Seedling</tissue>
    </source>
</reference>
<keyword evidence="3" id="KW-1185">Reference proteome</keyword>
<evidence type="ECO:0008006" key="4">
    <source>
        <dbReference type="Google" id="ProtNLM"/>
    </source>
</evidence>
<dbReference type="PANTHER" id="PTHR31801:SF1">
    <property type="entry name" value="SPHINGOMYELIN PHOSPHODIESTERASE"/>
    <property type="match status" value="1"/>
</dbReference>